<evidence type="ECO:0000313" key="2">
    <source>
        <dbReference type="Proteomes" id="UP000198744"/>
    </source>
</evidence>
<gene>
    <name evidence="1" type="ORF">SAMN04489760_10860</name>
</gene>
<protein>
    <recommendedName>
        <fullName evidence="3">DUF4197 domain-containing protein</fullName>
    </recommendedName>
</protein>
<dbReference type="EMBL" id="FOBS01000008">
    <property type="protein sequence ID" value="SEM25774.1"/>
    <property type="molecule type" value="Genomic_DNA"/>
</dbReference>
<reference evidence="1 2" key="1">
    <citation type="submission" date="2016-10" db="EMBL/GenBank/DDBJ databases">
        <authorList>
            <person name="de Groot N.N."/>
        </authorList>
    </citation>
    <scope>NUCLEOTIDE SEQUENCE [LARGE SCALE GENOMIC DNA]</scope>
    <source>
        <strain evidence="1 2">DSM 8423</strain>
    </source>
</reference>
<organism evidence="1 2">
    <name type="scientific">Syntrophus gentianae</name>
    <dbReference type="NCBI Taxonomy" id="43775"/>
    <lineage>
        <taxon>Bacteria</taxon>
        <taxon>Pseudomonadati</taxon>
        <taxon>Thermodesulfobacteriota</taxon>
        <taxon>Syntrophia</taxon>
        <taxon>Syntrophales</taxon>
        <taxon>Syntrophaceae</taxon>
        <taxon>Syntrophus</taxon>
    </lineage>
</organism>
<evidence type="ECO:0000313" key="1">
    <source>
        <dbReference type="EMBL" id="SEM25774.1"/>
    </source>
</evidence>
<dbReference type="InterPro" id="IPR025245">
    <property type="entry name" value="DUF4197"/>
</dbReference>
<keyword evidence="2" id="KW-1185">Reference proteome</keyword>
<dbReference type="STRING" id="43775.SAMN04489760_10860"/>
<dbReference type="Proteomes" id="UP000198744">
    <property type="component" value="Unassembled WGS sequence"/>
</dbReference>
<dbReference type="RefSeq" id="WP_217638913.1">
    <property type="nucleotide sequence ID" value="NZ_FOBS01000008.1"/>
</dbReference>
<sequence length="266" mass="28951">MSHCKDWNRQIDRRVSLKSRNIRTSLRTLLISLFLCACLMVSTAYGAGMSDLLKNLPGTSSTVTSQDSGTLSSGLKEALSVGTKNAVNFLSKKDGYFGNDAVKILLPDNIRKVGTLLSSLGYQKEVDAFVLSMNRAAEKAVPEAADIFAGAISSMTFEDARKILNGGNTAATQYFKKKTSSKLFDSFKPTISQSMNEVGVTKAYKDMMGRYTAAVPLGMTESLDLDTYVTNKALDGLFYKLGQEEAKIRTNPAARTTELLKTVFGK</sequence>
<name>A0A1H7WWQ3_9BACT</name>
<dbReference type="AlphaFoldDB" id="A0A1H7WWQ3"/>
<dbReference type="Pfam" id="PF13852">
    <property type="entry name" value="DUF4197"/>
    <property type="match status" value="1"/>
</dbReference>
<evidence type="ECO:0008006" key="3">
    <source>
        <dbReference type="Google" id="ProtNLM"/>
    </source>
</evidence>
<accession>A0A1H7WWQ3</accession>
<proteinExistence type="predicted"/>